<comment type="pathway">
    <text evidence="7">Pyrimidine metabolism; dUMP biosynthesis; dUMP from dCTP (dUTP route): step 2/2.</text>
</comment>
<name>A0AAC9LPM6_9FLAO</name>
<dbReference type="InterPro" id="IPR036157">
    <property type="entry name" value="dUTPase-like_sf"/>
</dbReference>
<dbReference type="FunFam" id="2.70.40.10:FF:000002">
    <property type="entry name" value="dUTP diphosphatase"/>
    <property type="match status" value="1"/>
</dbReference>
<sequence>MQIKIINKSNHALPHYETIASAGMDLRANLTENVVLKPMERTIVPTGLFLELPIGLEAQVRPRSGLAAKKGITVLNAPGTIDADYRGEVGVILVNLSTQVFVIENGERIAQLVIAKHERAEWQEVETLSKTERGEGGFGSTGIK</sequence>
<dbReference type="InterPro" id="IPR008181">
    <property type="entry name" value="dUTPase"/>
</dbReference>
<dbReference type="SUPFAM" id="SSF51283">
    <property type="entry name" value="dUTPase-like"/>
    <property type="match status" value="1"/>
</dbReference>
<evidence type="ECO:0000256" key="2">
    <source>
        <dbReference type="ARBA" id="ARBA00022723"/>
    </source>
</evidence>
<keyword evidence="10" id="KW-1185">Reference proteome</keyword>
<feature type="binding site" evidence="7">
    <location>
        <begin position="80"/>
        <end position="82"/>
    </location>
    <ligand>
        <name>substrate</name>
    </ligand>
</feature>
<evidence type="ECO:0000256" key="7">
    <source>
        <dbReference type="HAMAP-Rule" id="MF_00116"/>
    </source>
</evidence>
<dbReference type="RefSeq" id="WP_076734330.1">
    <property type="nucleotide sequence ID" value="NZ_CP019352.1"/>
</dbReference>
<evidence type="ECO:0000256" key="6">
    <source>
        <dbReference type="ARBA" id="ARBA00047686"/>
    </source>
</evidence>
<dbReference type="GO" id="GO:0006226">
    <property type="term" value="P:dUMP biosynthetic process"/>
    <property type="evidence" value="ECO:0007669"/>
    <property type="project" value="UniProtKB-UniRule"/>
</dbReference>
<reference evidence="9 10" key="1">
    <citation type="submission" date="2017-01" db="EMBL/GenBank/DDBJ databases">
        <title>Complete genome of Lacinutrix venerupis DOK2-8 isolated from seawater in Dokdo.</title>
        <authorList>
            <person name="Chi W.-J."/>
            <person name="Kim J.H."/>
        </authorList>
    </citation>
    <scope>NUCLEOTIDE SEQUENCE [LARGE SCALE GENOMIC DNA]</scope>
    <source>
        <strain evidence="9 10">DOK2-8</strain>
    </source>
</reference>
<dbReference type="Gene3D" id="2.70.40.10">
    <property type="match status" value="1"/>
</dbReference>
<evidence type="ECO:0000256" key="1">
    <source>
        <dbReference type="ARBA" id="ARBA00006581"/>
    </source>
</evidence>
<dbReference type="KEGG" id="lvn:BWR22_00605"/>
<dbReference type="HAMAP" id="MF_00116">
    <property type="entry name" value="dUTPase_bact"/>
    <property type="match status" value="1"/>
</dbReference>
<dbReference type="CDD" id="cd07557">
    <property type="entry name" value="trimeric_dUTPase"/>
    <property type="match status" value="1"/>
</dbReference>
<dbReference type="GO" id="GO:0046081">
    <property type="term" value="P:dUTP catabolic process"/>
    <property type="evidence" value="ECO:0007669"/>
    <property type="project" value="InterPro"/>
</dbReference>
<evidence type="ECO:0000313" key="9">
    <source>
        <dbReference type="EMBL" id="APY01428.1"/>
    </source>
</evidence>
<evidence type="ECO:0000256" key="3">
    <source>
        <dbReference type="ARBA" id="ARBA00022801"/>
    </source>
</evidence>
<comment type="similarity">
    <text evidence="1 7">Belongs to the dUTPase family.</text>
</comment>
<proteinExistence type="inferred from homology"/>
<evidence type="ECO:0000313" key="10">
    <source>
        <dbReference type="Proteomes" id="UP000187506"/>
    </source>
</evidence>
<comment type="catalytic activity">
    <reaction evidence="6 7">
        <text>dUTP + H2O = dUMP + diphosphate + H(+)</text>
        <dbReference type="Rhea" id="RHEA:10248"/>
        <dbReference type="ChEBI" id="CHEBI:15377"/>
        <dbReference type="ChEBI" id="CHEBI:15378"/>
        <dbReference type="ChEBI" id="CHEBI:33019"/>
        <dbReference type="ChEBI" id="CHEBI:61555"/>
        <dbReference type="ChEBI" id="CHEBI:246422"/>
        <dbReference type="EC" id="3.6.1.23"/>
    </reaction>
</comment>
<dbReference type="Proteomes" id="UP000187506">
    <property type="component" value="Chromosome"/>
</dbReference>
<organism evidence="9 10">
    <name type="scientific">Lacinutrix venerupis</name>
    <dbReference type="NCBI Taxonomy" id="1486034"/>
    <lineage>
        <taxon>Bacteria</taxon>
        <taxon>Pseudomonadati</taxon>
        <taxon>Bacteroidota</taxon>
        <taxon>Flavobacteriia</taxon>
        <taxon>Flavobacteriales</taxon>
        <taxon>Flavobacteriaceae</taxon>
        <taxon>Lacinutrix</taxon>
    </lineage>
</organism>
<dbReference type="InterPro" id="IPR033704">
    <property type="entry name" value="dUTPase_trimeric"/>
</dbReference>
<feature type="domain" description="dUTPase-like" evidence="8">
    <location>
        <begin position="12"/>
        <end position="142"/>
    </location>
</feature>
<dbReference type="EMBL" id="CP019352">
    <property type="protein sequence ID" value="APY01428.1"/>
    <property type="molecule type" value="Genomic_DNA"/>
</dbReference>
<dbReference type="AlphaFoldDB" id="A0AAC9LPM6"/>
<protein>
    <recommendedName>
        <fullName evidence="7">Deoxyuridine 5'-triphosphate nucleotidohydrolase</fullName>
        <shortName evidence="7">dUTPase</shortName>
        <ecNumber evidence="7">3.6.1.23</ecNumber>
    </recommendedName>
    <alternativeName>
        <fullName evidence="7">dUTP pyrophosphatase</fullName>
    </alternativeName>
</protein>
<comment type="function">
    <text evidence="7">This enzyme is involved in nucleotide metabolism: it produces dUMP, the immediate precursor of thymidine nucleotides and it decreases the intracellular concentration of dUTP so that uracil cannot be incorporated into DNA.</text>
</comment>
<dbReference type="NCBIfam" id="NF001862">
    <property type="entry name" value="PRK00601.1"/>
    <property type="match status" value="1"/>
</dbReference>
<dbReference type="GO" id="GO:0004170">
    <property type="term" value="F:dUTP diphosphatase activity"/>
    <property type="evidence" value="ECO:0007669"/>
    <property type="project" value="UniProtKB-UniRule"/>
</dbReference>
<gene>
    <name evidence="7" type="primary">dut</name>
    <name evidence="9" type="ORF">BWR22_00605</name>
</gene>
<feature type="binding site" evidence="7">
    <location>
        <position position="76"/>
    </location>
    <ligand>
        <name>substrate</name>
    </ligand>
</feature>
<keyword evidence="5 7" id="KW-0546">Nucleotide metabolism</keyword>
<keyword evidence="4 7" id="KW-0460">Magnesium</keyword>
<dbReference type="InterPro" id="IPR029054">
    <property type="entry name" value="dUTPase-like"/>
</dbReference>
<evidence type="ECO:0000259" key="8">
    <source>
        <dbReference type="Pfam" id="PF00692"/>
    </source>
</evidence>
<dbReference type="Pfam" id="PF00692">
    <property type="entry name" value="dUTPase"/>
    <property type="match status" value="1"/>
</dbReference>
<dbReference type="PANTHER" id="PTHR11241:SF0">
    <property type="entry name" value="DEOXYURIDINE 5'-TRIPHOSPHATE NUCLEOTIDOHYDROLASE"/>
    <property type="match status" value="1"/>
</dbReference>
<keyword evidence="2 7" id="KW-0479">Metal-binding</keyword>
<accession>A0AAC9LPM6</accession>
<dbReference type="EC" id="3.6.1.23" evidence="7"/>
<comment type="caution">
    <text evidence="7">Lacks conserved residue(s) required for the propagation of feature annotation.</text>
</comment>
<dbReference type="NCBIfam" id="TIGR00576">
    <property type="entry name" value="dut"/>
    <property type="match status" value="1"/>
</dbReference>
<evidence type="ECO:0000256" key="4">
    <source>
        <dbReference type="ARBA" id="ARBA00022842"/>
    </source>
</evidence>
<keyword evidence="3 7" id="KW-0378">Hydrolase</keyword>
<comment type="cofactor">
    <cofactor evidence="7">
        <name>Mg(2+)</name>
        <dbReference type="ChEBI" id="CHEBI:18420"/>
    </cofactor>
</comment>
<dbReference type="PANTHER" id="PTHR11241">
    <property type="entry name" value="DEOXYURIDINE 5'-TRIPHOSPHATE NUCLEOTIDOHYDROLASE"/>
    <property type="match status" value="1"/>
</dbReference>
<evidence type="ECO:0000256" key="5">
    <source>
        <dbReference type="ARBA" id="ARBA00023080"/>
    </source>
</evidence>
<feature type="binding site" evidence="7">
    <location>
        <begin position="63"/>
        <end position="65"/>
    </location>
    <ligand>
        <name>substrate</name>
    </ligand>
</feature>
<dbReference type="GO" id="GO:0000287">
    <property type="term" value="F:magnesium ion binding"/>
    <property type="evidence" value="ECO:0007669"/>
    <property type="project" value="UniProtKB-UniRule"/>
</dbReference>